<dbReference type="InterPro" id="IPR005493">
    <property type="entry name" value="RraA/RraA-like"/>
</dbReference>
<dbReference type="Proteomes" id="UP000199518">
    <property type="component" value="Unassembled WGS sequence"/>
</dbReference>
<comment type="cofactor">
    <cofactor evidence="1">
        <name>a divalent metal cation</name>
        <dbReference type="ChEBI" id="CHEBI:60240"/>
    </cofactor>
</comment>
<feature type="binding site" evidence="5">
    <location>
        <position position="113"/>
    </location>
    <ligand>
        <name>substrate</name>
    </ligand>
</feature>
<dbReference type="PANTHER" id="PTHR33254:SF4">
    <property type="entry name" value="4-HYDROXY-4-METHYL-2-OXOGLUTARATE ALDOLASE 3-RELATED"/>
    <property type="match status" value="1"/>
</dbReference>
<dbReference type="RefSeq" id="WP_092054451.1">
    <property type="nucleotide sequence ID" value="NZ_FOQD01000017.1"/>
</dbReference>
<dbReference type="Pfam" id="PF03737">
    <property type="entry name" value="RraA-like"/>
    <property type="match status" value="1"/>
</dbReference>
<evidence type="ECO:0000313" key="6">
    <source>
        <dbReference type="EMBL" id="SFJ26295.1"/>
    </source>
</evidence>
<evidence type="ECO:0000256" key="5">
    <source>
        <dbReference type="PIRSR" id="PIRSR605493-1"/>
    </source>
</evidence>
<dbReference type="AlphaFoldDB" id="A0A1I3PY26"/>
<dbReference type="OrthoDB" id="9784786at2"/>
<dbReference type="PANTHER" id="PTHR33254">
    <property type="entry name" value="4-HYDROXY-4-METHYL-2-OXOGLUTARATE ALDOLASE 3-RELATED"/>
    <property type="match status" value="1"/>
</dbReference>
<proteinExistence type="predicted"/>
<dbReference type="EMBL" id="FOQD01000017">
    <property type="protein sequence ID" value="SFJ26295.1"/>
    <property type="molecule type" value="Genomic_DNA"/>
</dbReference>
<name>A0A1I3PY26_9PLAN</name>
<feature type="binding site" evidence="5">
    <location>
        <begin position="91"/>
        <end position="94"/>
    </location>
    <ligand>
        <name>substrate</name>
    </ligand>
</feature>
<accession>A0A1I3PY26</accession>
<dbReference type="SUPFAM" id="SSF89562">
    <property type="entry name" value="RraA-like"/>
    <property type="match status" value="1"/>
</dbReference>
<gene>
    <name evidence="6" type="ORF">SAMN05421753_11771</name>
</gene>
<keyword evidence="7" id="KW-1185">Reference proteome</keyword>
<organism evidence="6 7">
    <name type="scientific">Planctomicrobium piriforme</name>
    <dbReference type="NCBI Taxonomy" id="1576369"/>
    <lineage>
        <taxon>Bacteria</taxon>
        <taxon>Pseudomonadati</taxon>
        <taxon>Planctomycetota</taxon>
        <taxon>Planctomycetia</taxon>
        <taxon>Planctomycetales</taxon>
        <taxon>Planctomycetaceae</taxon>
        <taxon>Planctomicrobium</taxon>
    </lineage>
</organism>
<feature type="binding site" evidence="5">
    <location>
        <position position="114"/>
    </location>
    <ligand>
        <name>Mg(2+)</name>
        <dbReference type="ChEBI" id="CHEBI:18420"/>
    </ligand>
</feature>
<dbReference type="STRING" id="1576369.SAMN05421753_11771"/>
<evidence type="ECO:0000256" key="2">
    <source>
        <dbReference type="ARBA" id="ARBA00016549"/>
    </source>
</evidence>
<comment type="cofactor">
    <cofactor evidence="5">
        <name>Mg(2+)</name>
        <dbReference type="ChEBI" id="CHEBI:18420"/>
    </cofactor>
</comment>
<dbReference type="InterPro" id="IPR036704">
    <property type="entry name" value="RraA/RraA-like_sf"/>
</dbReference>
<keyword evidence="5" id="KW-0460">Magnesium</keyword>
<protein>
    <recommendedName>
        <fullName evidence="2">Putative 4-hydroxy-4-methyl-2-oxoglutarate aldolase</fullName>
    </recommendedName>
    <alternativeName>
        <fullName evidence="3">Regulator of ribonuclease activity homolog</fullName>
    </alternativeName>
    <alternativeName>
        <fullName evidence="4">RraA-like protein</fullName>
    </alternativeName>
</protein>
<evidence type="ECO:0000256" key="4">
    <source>
        <dbReference type="ARBA" id="ARBA00030169"/>
    </source>
</evidence>
<evidence type="ECO:0000313" key="7">
    <source>
        <dbReference type="Proteomes" id="UP000199518"/>
    </source>
</evidence>
<dbReference type="GO" id="GO:0046872">
    <property type="term" value="F:metal ion binding"/>
    <property type="evidence" value="ECO:0007669"/>
    <property type="project" value="UniProtKB-KW"/>
</dbReference>
<reference evidence="7" key="1">
    <citation type="submission" date="2016-10" db="EMBL/GenBank/DDBJ databases">
        <authorList>
            <person name="Varghese N."/>
            <person name="Submissions S."/>
        </authorList>
    </citation>
    <scope>NUCLEOTIDE SEQUENCE [LARGE SCALE GENOMIC DNA]</scope>
    <source>
        <strain evidence="7">DSM 26348</strain>
    </source>
</reference>
<dbReference type="CDD" id="cd16841">
    <property type="entry name" value="RraA_family"/>
    <property type="match status" value="1"/>
</dbReference>
<evidence type="ECO:0000256" key="3">
    <source>
        <dbReference type="ARBA" id="ARBA00029596"/>
    </source>
</evidence>
<evidence type="ECO:0000256" key="1">
    <source>
        <dbReference type="ARBA" id="ARBA00001968"/>
    </source>
</evidence>
<keyword evidence="5" id="KW-0479">Metal-binding</keyword>
<dbReference type="Gene3D" id="3.50.30.40">
    <property type="entry name" value="Ribonuclease E inhibitor RraA/RraA-like"/>
    <property type="match status" value="1"/>
</dbReference>
<sequence length="213" mass="23381">MDVTYESLLYSAVVSDALDALGYRQQCARDGLNPVTVSQPLVGRCRTTLWGDLFHSDPEPYAKELQAVVSLMSGDVMIAAAHGSMRSGIWGELLTTAAMNRGCVGAVVDGAVRDVAKMRTYGFPVYAHGKCPLDSQHRQRVCDYDVPVEIKGVLVRPGDLVVAEEDGIVFVPQAVEQDVLEFALKKVKDEKRVRDAIREGMLATEAYERFCVL</sequence>